<dbReference type="RefSeq" id="WP_078982618.1">
    <property type="nucleotide sequence ID" value="NZ_MWQN01000005.1"/>
</dbReference>
<dbReference type="STRING" id="159449.B4N89_45665"/>
<feature type="compositionally biased region" description="Basic and acidic residues" evidence="1">
    <location>
        <begin position="1"/>
        <end position="11"/>
    </location>
</feature>
<proteinExistence type="predicted"/>
<dbReference type="NCBIfam" id="TIGR04363">
    <property type="entry name" value="LD_lanti_pre"/>
    <property type="match status" value="1"/>
</dbReference>
<keyword evidence="3" id="KW-1185">Reference proteome</keyword>
<sequence length="59" mass="6279">MSTGITEREPVTRPVVDPDDEGFDLDVSVLEIADPNGLITMTDDNCGSSCEKTTCITSS</sequence>
<dbReference type="AlphaFoldDB" id="A0A1T3NIV5"/>
<name>A0A1T3NIV5_9ACTN</name>
<dbReference type="OrthoDB" id="3215713at2"/>
<reference evidence="2 3" key="1">
    <citation type="submission" date="2017-03" db="EMBL/GenBank/DDBJ databases">
        <title>Draft genome sequence of Streptomyces scabrisporus NF3, endophyte isolated from Amphipterygium adstringens.</title>
        <authorList>
            <person name="Vazquez M."/>
            <person name="Ceapa C.D."/>
            <person name="Rodriguez Luna D."/>
            <person name="Sanchez Esquivel S."/>
        </authorList>
    </citation>
    <scope>NUCLEOTIDE SEQUENCE [LARGE SCALE GENOMIC DNA]</scope>
    <source>
        <strain evidence="2 3">NF3</strain>
    </source>
</reference>
<protein>
    <recommendedName>
        <fullName evidence="4">FxLD family lantipeptide</fullName>
    </recommendedName>
</protein>
<feature type="region of interest" description="Disordered" evidence="1">
    <location>
        <begin position="1"/>
        <end position="22"/>
    </location>
</feature>
<dbReference type="EMBL" id="MWQN01000005">
    <property type="protein sequence ID" value="OPC76769.1"/>
    <property type="molecule type" value="Genomic_DNA"/>
</dbReference>
<organism evidence="2 3">
    <name type="scientific">Embleya scabrispora</name>
    <dbReference type="NCBI Taxonomy" id="159449"/>
    <lineage>
        <taxon>Bacteria</taxon>
        <taxon>Bacillati</taxon>
        <taxon>Actinomycetota</taxon>
        <taxon>Actinomycetes</taxon>
        <taxon>Kitasatosporales</taxon>
        <taxon>Streptomycetaceae</taxon>
        <taxon>Embleya</taxon>
    </lineage>
</organism>
<comment type="caution">
    <text evidence="2">The sequence shown here is derived from an EMBL/GenBank/DDBJ whole genome shotgun (WGS) entry which is preliminary data.</text>
</comment>
<evidence type="ECO:0000313" key="3">
    <source>
        <dbReference type="Proteomes" id="UP000190037"/>
    </source>
</evidence>
<dbReference type="Proteomes" id="UP000190037">
    <property type="component" value="Unassembled WGS sequence"/>
</dbReference>
<dbReference type="InterPro" id="IPR027575">
    <property type="entry name" value="LD_lanti_pre"/>
</dbReference>
<accession>A0A1T3NIV5</accession>
<gene>
    <name evidence="2" type="ORF">B4N89_45665</name>
</gene>
<evidence type="ECO:0000313" key="2">
    <source>
        <dbReference type="EMBL" id="OPC76769.1"/>
    </source>
</evidence>
<evidence type="ECO:0008006" key="4">
    <source>
        <dbReference type="Google" id="ProtNLM"/>
    </source>
</evidence>
<evidence type="ECO:0000256" key="1">
    <source>
        <dbReference type="SAM" id="MobiDB-lite"/>
    </source>
</evidence>